<sequence>MYGAEALRNSVTGAWRYIPGMSVFTLVKMPPSYLVAFRSPASGSVSEYHNRPASRKLAHDVVSNFC</sequence>
<proteinExistence type="predicted"/>
<dbReference type="Proteomes" id="UP000433737">
    <property type="component" value="Unassembled WGS sequence"/>
</dbReference>
<comment type="caution">
    <text evidence="1">The sequence shown here is derived from an EMBL/GenBank/DDBJ whole genome shotgun (WGS) entry which is preliminary data.</text>
</comment>
<evidence type="ECO:0000313" key="2">
    <source>
        <dbReference type="Proteomes" id="UP000433737"/>
    </source>
</evidence>
<reference evidence="1 2" key="1">
    <citation type="submission" date="2019-10" db="EMBL/GenBank/DDBJ databases">
        <authorList>
            <person name="Karimi E."/>
        </authorList>
    </citation>
    <scope>NUCLEOTIDE SEQUENCE [LARGE SCALE GENOMIC DNA]</scope>
    <source>
        <strain evidence="1">Pantoea sp. 111</strain>
    </source>
</reference>
<evidence type="ECO:0000313" key="1">
    <source>
        <dbReference type="EMBL" id="VXC40676.1"/>
    </source>
</evidence>
<gene>
    <name evidence="1" type="ORF">PANT111_40173</name>
</gene>
<dbReference type="AlphaFoldDB" id="A0AAX3JAJ9"/>
<protein>
    <submittedName>
        <fullName evidence="1">Uncharacterized protein</fullName>
    </submittedName>
</protein>
<accession>A0AAX3JAJ9</accession>
<organism evidence="1 2">
    <name type="scientific">Pantoea brenneri</name>
    <dbReference type="NCBI Taxonomy" id="472694"/>
    <lineage>
        <taxon>Bacteria</taxon>
        <taxon>Pseudomonadati</taxon>
        <taxon>Pseudomonadota</taxon>
        <taxon>Gammaproteobacteria</taxon>
        <taxon>Enterobacterales</taxon>
        <taxon>Erwiniaceae</taxon>
        <taxon>Pantoea</taxon>
    </lineage>
</organism>
<name>A0AAX3JAJ9_9GAMM</name>
<dbReference type="EMBL" id="CABWMH010000034">
    <property type="protein sequence ID" value="VXC40676.1"/>
    <property type="molecule type" value="Genomic_DNA"/>
</dbReference>